<dbReference type="NCBIfam" id="NF005863">
    <property type="entry name" value="PRK07798.1"/>
    <property type="match status" value="1"/>
</dbReference>
<dbReference type="InterPro" id="IPR020845">
    <property type="entry name" value="AMP-binding_CS"/>
</dbReference>
<evidence type="ECO:0000313" key="3">
    <source>
        <dbReference type="EMBL" id="CAB4542155.1"/>
    </source>
</evidence>
<dbReference type="InterPro" id="IPR050237">
    <property type="entry name" value="ATP-dep_AMP-bd_enzyme"/>
</dbReference>
<gene>
    <name evidence="3" type="ORF">UFOPK1421_00708</name>
</gene>
<dbReference type="EMBL" id="CAEZSL010000064">
    <property type="protein sequence ID" value="CAB4542155.1"/>
    <property type="molecule type" value="Genomic_DNA"/>
</dbReference>
<dbReference type="PANTHER" id="PTHR43767:SF1">
    <property type="entry name" value="NONRIBOSOMAL PEPTIDE SYNTHASE PES1 (EUROFUNG)-RELATED"/>
    <property type="match status" value="1"/>
</dbReference>
<dbReference type="InterPro" id="IPR045851">
    <property type="entry name" value="AMP-bd_C_sf"/>
</dbReference>
<dbReference type="Gene3D" id="3.30.300.30">
    <property type="match status" value="1"/>
</dbReference>
<dbReference type="InterPro" id="IPR042099">
    <property type="entry name" value="ANL_N_sf"/>
</dbReference>
<name>A0A6J6BTQ0_9ZZZZ</name>
<evidence type="ECO:0000259" key="2">
    <source>
        <dbReference type="Pfam" id="PF13193"/>
    </source>
</evidence>
<dbReference type="GO" id="GO:0016878">
    <property type="term" value="F:acid-thiol ligase activity"/>
    <property type="evidence" value="ECO:0007669"/>
    <property type="project" value="UniProtKB-ARBA"/>
</dbReference>
<dbReference type="PROSITE" id="PS00455">
    <property type="entry name" value="AMP_BINDING"/>
    <property type="match status" value="1"/>
</dbReference>
<dbReference type="Gene3D" id="3.40.50.12780">
    <property type="entry name" value="N-terminal domain of ligase-like"/>
    <property type="match status" value="1"/>
</dbReference>
<dbReference type="Pfam" id="PF13193">
    <property type="entry name" value="AMP-binding_C"/>
    <property type="match status" value="1"/>
</dbReference>
<organism evidence="3">
    <name type="scientific">freshwater metagenome</name>
    <dbReference type="NCBI Taxonomy" id="449393"/>
    <lineage>
        <taxon>unclassified sequences</taxon>
        <taxon>metagenomes</taxon>
        <taxon>ecological metagenomes</taxon>
    </lineage>
</organism>
<accession>A0A6J6BTQ0</accession>
<dbReference type="InterPro" id="IPR025110">
    <property type="entry name" value="AMP-bd_C"/>
</dbReference>
<feature type="domain" description="AMP-binding enzyme C-terminal" evidence="2">
    <location>
        <begin position="469"/>
        <end position="544"/>
    </location>
</feature>
<dbReference type="PANTHER" id="PTHR43767">
    <property type="entry name" value="LONG-CHAIN-FATTY-ACID--COA LIGASE"/>
    <property type="match status" value="1"/>
</dbReference>
<feature type="domain" description="AMP-dependent synthetase/ligase" evidence="1">
    <location>
        <begin position="29"/>
        <end position="392"/>
    </location>
</feature>
<protein>
    <submittedName>
        <fullName evidence="3">Unannotated protein</fullName>
    </submittedName>
</protein>
<dbReference type="Pfam" id="PF00501">
    <property type="entry name" value="AMP-binding"/>
    <property type="match status" value="1"/>
</dbReference>
<sequence length="558" mass="61049">MSDSYPSSVTTYIRCVQEFTVGQVHEAIANSRLDEECLVFHERRLTWGQVTARTRRLANYLNDNGFGCSTERADLAPQDSGQDHLAIYLHNGNEYLECMLGSFKARVAPLNINYRYVAEELQYVFTDSAASVIVFHSTFAPLLASVLPQLPKVRLLLQVADDSDQPLLPGAVWYEDALSSSHEALPEPAQPDDLYILYTGGTTGMPKGVMWRQGDALTECFGASREATTIADLLAATPGRRALIAPPFMHGAGHWVAFGTWNAGGTVFIPSIPERLDAHDMWSTVEREKIDFFLIVGDAFARPLIDQLRIADYDLSSLTVLLSGGAILSVHLKEELLQLLPHVMIIDGLGSSEAGGQLTHASGHGVATTGRFPLSPKNHVLDADFTRLLSPGHSETDHPDSGWLAKSGRLALGYLGDADKTARTYRTIDGVRYVIPGDRAILASDGFIELRGRDSATINSGGEKIFAEEVEMAIKAHPAIVDCVVAGRPSQRWGQEVVAVVQIRPNTEVSEEELLAEAAKHIARYKLPKAFVFHDSIVRSPSGKADYRWAKSIVTSEN</sequence>
<reference evidence="3" key="1">
    <citation type="submission" date="2020-05" db="EMBL/GenBank/DDBJ databases">
        <authorList>
            <person name="Chiriac C."/>
            <person name="Salcher M."/>
            <person name="Ghai R."/>
            <person name="Kavagutti S V."/>
        </authorList>
    </citation>
    <scope>NUCLEOTIDE SEQUENCE</scope>
</reference>
<dbReference type="AlphaFoldDB" id="A0A6J6BTQ0"/>
<dbReference type="InterPro" id="IPR000873">
    <property type="entry name" value="AMP-dep_synth/lig_dom"/>
</dbReference>
<dbReference type="SUPFAM" id="SSF56801">
    <property type="entry name" value="Acetyl-CoA synthetase-like"/>
    <property type="match status" value="1"/>
</dbReference>
<evidence type="ECO:0000259" key="1">
    <source>
        <dbReference type="Pfam" id="PF00501"/>
    </source>
</evidence>
<proteinExistence type="predicted"/>